<evidence type="ECO:0000313" key="10">
    <source>
        <dbReference type="EMBL" id="ODH27892.1"/>
    </source>
</evidence>
<dbReference type="GO" id="GO:0000750">
    <property type="term" value="P:pheromone-dependent signal transduction involved in conjugation with cellular fusion"/>
    <property type="evidence" value="ECO:0007669"/>
    <property type="project" value="TreeGrafter"/>
</dbReference>
<dbReference type="AlphaFoldDB" id="A0A1D2JE85"/>
<dbReference type="EMBL" id="LZYO01000154">
    <property type="protein sequence ID" value="ODH27892.1"/>
    <property type="molecule type" value="Genomic_DNA"/>
</dbReference>
<dbReference type="PANTHER" id="PTHR28097">
    <property type="entry name" value="PHEROMONE A FACTOR RECEPTOR"/>
    <property type="match status" value="1"/>
</dbReference>
<evidence type="ECO:0000256" key="4">
    <source>
        <dbReference type="ARBA" id="ARBA00022692"/>
    </source>
</evidence>
<dbReference type="OMA" id="IPPLIWH"/>
<dbReference type="Proteomes" id="UP000242814">
    <property type="component" value="Unassembled WGS sequence"/>
</dbReference>
<comment type="subcellular location">
    <subcellularLocation>
        <location evidence="1">Membrane</location>
        <topology evidence="1">Multi-pass membrane protein</topology>
    </subcellularLocation>
</comment>
<evidence type="ECO:0000256" key="2">
    <source>
        <dbReference type="ARBA" id="ARBA00011085"/>
    </source>
</evidence>
<keyword evidence="8" id="KW-0675">Receptor</keyword>
<name>A0A1D2JE85_PARBR</name>
<reference evidence="10 11" key="1">
    <citation type="submission" date="2016-06" db="EMBL/GenBank/DDBJ databases">
        <authorList>
            <person name="Kjaerup R.B."/>
            <person name="Dalgaard T.S."/>
            <person name="Juul-Madsen H.R."/>
        </authorList>
    </citation>
    <scope>NUCLEOTIDE SEQUENCE [LARGE SCALE GENOMIC DNA]</scope>
    <source>
        <strain evidence="10 11">Pb300</strain>
    </source>
</reference>
<gene>
    <name evidence="10" type="ORF">ACO22_04061</name>
</gene>
<evidence type="ECO:0000256" key="7">
    <source>
        <dbReference type="ARBA" id="ARBA00023136"/>
    </source>
</evidence>
<dbReference type="GO" id="GO:0004932">
    <property type="term" value="F:mating-type factor pheromone receptor activity"/>
    <property type="evidence" value="ECO:0007669"/>
    <property type="project" value="InterPro"/>
</dbReference>
<keyword evidence="9" id="KW-0807">Transducer</keyword>
<comment type="similarity">
    <text evidence="2">Belongs to the G-protein coupled receptor 4 family.</text>
</comment>
<dbReference type="GO" id="GO:0005886">
    <property type="term" value="C:plasma membrane"/>
    <property type="evidence" value="ECO:0007669"/>
    <property type="project" value="TreeGrafter"/>
</dbReference>
<sequence length="452" mass="50724">MSKTLPAGILVFVDTIFEMDSSGTPHVAYYKSTGAAVLPILAFLSVLACIPPLVWHSRTGNFPASCLIAWFIVFNIFNFINPLIWPTDDVGRWWNGAGLCDVETKLMAPLGAGIAGALNCIFRSLADVMNTDRTTLIPSKAQRRRTLAFEVVFCVVIPVLMMALHYIVQHRRYYIFAIVGCMPAFHPSWPTTALIFSWPLVVLSLATIYCGLVIYRLFKYRQQFSYIVSISSNSSKSRFIRLLALSLVMLLGSFPVQIYVFYCNITLSQPWVPYSWNDVHGPAWGNVEKLPMNGVVYYDRWIQVSCGFLIFAFFGFGKDATLMYRKVLLQIGLGRCFPSLQHPHIVTSKASDSTRFGSLGSRAKMVPKKHQSMDDYSPTLWSLRSNSVSTNTMTSIDHDRHPSSMVMINKTLPLAPRIPKSGQRVFSIAPVAEIELDDHVCIHEKRPASSQV</sequence>
<dbReference type="Pfam" id="PF02076">
    <property type="entry name" value="STE3"/>
    <property type="match status" value="1"/>
</dbReference>
<dbReference type="OrthoDB" id="2874149at2759"/>
<dbReference type="VEuPathDB" id="FungiDB:PADG_05797"/>
<dbReference type="InterPro" id="IPR001499">
    <property type="entry name" value="GPCR_STE3"/>
</dbReference>
<evidence type="ECO:0000256" key="9">
    <source>
        <dbReference type="ARBA" id="ARBA00023224"/>
    </source>
</evidence>
<dbReference type="VEuPathDB" id="FungiDB:PABG_05483"/>
<dbReference type="PRINTS" id="PR00899">
    <property type="entry name" value="GPCRSTE3"/>
</dbReference>
<evidence type="ECO:0000256" key="8">
    <source>
        <dbReference type="ARBA" id="ARBA00023170"/>
    </source>
</evidence>
<keyword evidence="3" id="KW-0589">Pheromone response</keyword>
<protein>
    <submittedName>
        <fullName evidence="10">Uncharacterized protein</fullName>
    </submittedName>
</protein>
<evidence type="ECO:0000256" key="3">
    <source>
        <dbReference type="ARBA" id="ARBA00022507"/>
    </source>
</evidence>
<evidence type="ECO:0000256" key="1">
    <source>
        <dbReference type="ARBA" id="ARBA00004141"/>
    </source>
</evidence>
<dbReference type="CDD" id="cd14966">
    <property type="entry name" value="7tmD_STE3"/>
    <property type="match status" value="1"/>
</dbReference>
<keyword evidence="4" id="KW-0812">Transmembrane</keyword>
<comment type="caution">
    <text evidence="10">The sequence shown here is derived from an EMBL/GenBank/DDBJ whole genome shotgun (WGS) entry which is preliminary data.</text>
</comment>
<keyword evidence="5" id="KW-1133">Transmembrane helix</keyword>
<keyword evidence="6" id="KW-0297">G-protein coupled receptor</keyword>
<accession>A0A1D2JE85</accession>
<evidence type="ECO:0000256" key="6">
    <source>
        <dbReference type="ARBA" id="ARBA00023040"/>
    </source>
</evidence>
<proteinExistence type="inferred from homology"/>
<dbReference type="PANTHER" id="PTHR28097:SF1">
    <property type="entry name" value="PHEROMONE A FACTOR RECEPTOR"/>
    <property type="match status" value="1"/>
</dbReference>
<keyword evidence="7" id="KW-0472">Membrane</keyword>
<organism evidence="10 11">
    <name type="scientific">Paracoccidioides brasiliensis</name>
    <dbReference type="NCBI Taxonomy" id="121759"/>
    <lineage>
        <taxon>Eukaryota</taxon>
        <taxon>Fungi</taxon>
        <taxon>Dikarya</taxon>
        <taxon>Ascomycota</taxon>
        <taxon>Pezizomycotina</taxon>
        <taxon>Eurotiomycetes</taxon>
        <taxon>Eurotiomycetidae</taxon>
        <taxon>Onygenales</taxon>
        <taxon>Ajellomycetaceae</taxon>
        <taxon>Paracoccidioides</taxon>
    </lineage>
</organism>
<evidence type="ECO:0000313" key="11">
    <source>
        <dbReference type="Proteomes" id="UP000242814"/>
    </source>
</evidence>
<evidence type="ECO:0000256" key="5">
    <source>
        <dbReference type="ARBA" id="ARBA00022989"/>
    </source>
</evidence>